<gene>
    <name evidence="2" type="ORF">C8R41DRAFT_189195</name>
</gene>
<protein>
    <submittedName>
        <fullName evidence="2">Uncharacterized protein</fullName>
    </submittedName>
</protein>
<comment type="caution">
    <text evidence="2">The sequence shown here is derived from an EMBL/GenBank/DDBJ whole genome shotgun (WGS) entry which is preliminary data.</text>
</comment>
<keyword evidence="1" id="KW-0732">Signal</keyword>
<reference evidence="2" key="1">
    <citation type="submission" date="2022-08" db="EMBL/GenBank/DDBJ databases">
        <title>A Global Phylogenomic Analysis of the Shiitake Genus Lentinula.</title>
        <authorList>
            <consortium name="DOE Joint Genome Institute"/>
            <person name="Sierra-Patev S."/>
            <person name="Min B."/>
            <person name="Naranjo-Ortiz M."/>
            <person name="Looney B."/>
            <person name="Konkel Z."/>
            <person name="Slot J.C."/>
            <person name="Sakamoto Y."/>
            <person name="Steenwyk J.L."/>
            <person name="Rokas A."/>
            <person name="Carro J."/>
            <person name="Camarero S."/>
            <person name="Ferreira P."/>
            <person name="Molpeceres G."/>
            <person name="Ruiz-Duenas F.J."/>
            <person name="Serrano A."/>
            <person name="Henrissat B."/>
            <person name="Drula E."/>
            <person name="Hughes K.W."/>
            <person name="Mata J.L."/>
            <person name="Ishikawa N.K."/>
            <person name="Vargas-Isla R."/>
            <person name="Ushijima S."/>
            <person name="Smith C.A."/>
            <person name="Ahrendt S."/>
            <person name="Andreopoulos W."/>
            <person name="He G."/>
            <person name="Labutti K."/>
            <person name="Lipzen A."/>
            <person name="Ng V."/>
            <person name="Riley R."/>
            <person name="Sandor L."/>
            <person name="Barry K."/>
            <person name="Martinez A.T."/>
            <person name="Xiao Y."/>
            <person name="Gibbons J.G."/>
            <person name="Terashima K."/>
            <person name="Grigoriev I.V."/>
            <person name="Hibbett D.S."/>
        </authorList>
    </citation>
    <scope>NUCLEOTIDE SEQUENCE</scope>
    <source>
        <strain evidence="2">RHP3577 ss4</strain>
    </source>
</reference>
<dbReference type="EMBL" id="JANVFT010000019">
    <property type="protein sequence ID" value="KAJ4497816.1"/>
    <property type="molecule type" value="Genomic_DNA"/>
</dbReference>
<proteinExistence type="predicted"/>
<sequence length="116" mass="13564">MPWLNGSFLQDMFLNFLRVSSLRVALCMSGLDIDISCNHLDWKATAEFPDKICETILISVLTWRNVFASAQIYLRPSWWRAWLPGYTYIAFLTYNGRRGARLERSSNRRTVGHFKL</sequence>
<organism evidence="2 3">
    <name type="scientific">Lentinula lateritia</name>
    <dbReference type="NCBI Taxonomy" id="40482"/>
    <lineage>
        <taxon>Eukaryota</taxon>
        <taxon>Fungi</taxon>
        <taxon>Dikarya</taxon>
        <taxon>Basidiomycota</taxon>
        <taxon>Agaricomycotina</taxon>
        <taxon>Agaricomycetes</taxon>
        <taxon>Agaricomycetidae</taxon>
        <taxon>Agaricales</taxon>
        <taxon>Marasmiineae</taxon>
        <taxon>Omphalotaceae</taxon>
        <taxon>Lentinula</taxon>
    </lineage>
</organism>
<name>A0ABQ8VPJ1_9AGAR</name>
<dbReference type="Proteomes" id="UP001150217">
    <property type="component" value="Unassembled WGS sequence"/>
</dbReference>
<feature type="signal peptide" evidence="1">
    <location>
        <begin position="1"/>
        <end position="21"/>
    </location>
</feature>
<evidence type="ECO:0000313" key="2">
    <source>
        <dbReference type="EMBL" id="KAJ4497816.1"/>
    </source>
</evidence>
<evidence type="ECO:0000256" key="1">
    <source>
        <dbReference type="SAM" id="SignalP"/>
    </source>
</evidence>
<evidence type="ECO:0000313" key="3">
    <source>
        <dbReference type="Proteomes" id="UP001150217"/>
    </source>
</evidence>
<feature type="chain" id="PRO_5045753009" evidence="1">
    <location>
        <begin position="22"/>
        <end position="116"/>
    </location>
</feature>
<accession>A0ABQ8VPJ1</accession>
<keyword evidence="3" id="KW-1185">Reference proteome</keyword>